<evidence type="ECO:0000256" key="4">
    <source>
        <dbReference type="ARBA" id="ARBA00022840"/>
    </source>
</evidence>
<dbReference type="InterPro" id="IPR027417">
    <property type="entry name" value="P-loop_NTPase"/>
</dbReference>
<dbReference type="EMBL" id="CP013862">
    <property type="protein sequence ID" value="ALX50556.1"/>
    <property type="molecule type" value="Genomic_DNA"/>
</dbReference>
<keyword evidence="3" id="KW-0547">Nucleotide-binding</keyword>
<dbReference type="AlphaFoldDB" id="A0A0U4EB90"/>
<dbReference type="Gene3D" id="3.40.50.300">
    <property type="entry name" value="P-loop containing nucleotide triphosphate hydrolases"/>
    <property type="match status" value="1"/>
</dbReference>
<proteinExistence type="inferred from homology"/>
<dbReference type="InterPro" id="IPR003593">
    <property type="entry name" value="AAA+_ATPase"/>
</dbReference>
<dbReference type="OrthoDB" id="9804819at2"/>
<name>A0A0U4EB90_9BACI</name>
<dbReference type="PANTHER" id="PTHR43335:SF8">
    <property type="entry name" value="ABC TRANSPORTER, ATP-BINDING PROTEIN"/>
    <property type="match status" value="1"/>
</dbReference>
<dbReference type="KEGG" id="lao:AOX59_06375"/>
<evidence type="ECO:0000313" key="6">
    <source>
        <dbReference type="EMBL" id="ALX50556.1"/>
    </source>
</evidence>
<gene>
    <name evidence="6" type="ORF">AOX59_06375</name>
</gene>
<dbReference type="SMART" id="SM00382">
    <property type="entry name" value="AAA"/>
    <property type="match status" value="1"/>
</dbReference>
<dbReference type="SUPFAM" id="SSF52540">
    <property type="entry name" value="P-loop containing nucleoside triphosphate hydrolases"/>
    <property type="match status" value="1"/>
</dbReference>
<keyword evidence="4 6" id="KW-0067">ATP-binding</keyword>
<organism evidence="6 7">
    <name type="scientific">Lentibacillus amyloliquefaciens</name>
    <dbReference type="NCBI Taxonomy" id="1472767"/>
    <lineage>
        <taxon>Bacteria</taxon>
        <taxon>Bacillati</taxon>
        <taxon>Bacillota</taxon>
        <taxon>Bacilli</taxon>
        <taxon>Bacillales</taxon>
        <taxon>Bacillaceae</taxon>
        <taxon>Lentibacillus</taxon>
    </lineage>
</organism>
<protein>
    <submittedName>
        <fullName evidence="6">ABC transporter ATP-binding protein</fullName>
    </submittedName>
</protein>
<comment type="similarity">
    <text evidence="1">Belongs to the ABC transporter superfamily.</text>
</comment>
<evidence type="ECO:0000256" key="2">
    <source>
        <dbReference type="ARBA" id="ARBA00022448"/>
    </source>
</evidence>
<keyword evidence="2" id="KW-0813">Transport</keyword>
<dbReference type="PROSITE" id="PS50893">
    <property type="entry name" value="ABC_TRANSPORTER_2"/>
    <property type="match status" value="1"/>
</dbReference>
<feature type="domain" description="ABC transporter" evidence="5">
    <location>
        <begin position="7"/>
        <end position="234"/>
    </location>
</feature>
<dbReference type="GO" id="GO:0005524">
    <property type="term" value="F:ATP binding"/>
    <property type="evidence" value="ECO:0007669"/>
    <property type="project" value="UniProtKB-KW"/>
</dbReference>
<dbReference type="Pfam" id="PF00005">
    <property type="entry name" value="ABC_tran"/>
    <property type="match status" value="1"/>
</dbReference>
<dbReference type="InterPro" id="IPR003439">
    <property type="entry name" value="ABC_transporter-like_ATP-bd"/>
</dbReference>
<dbReference type="RefSeq" id="WP_068448172.1">
    <property type="nucleotide sequence ID" value="NZ_CP013862.1"/>
</dbReference>
<keyword evidence="7" id="KW-1185">Reference proteome</keyword>
<evidence type="ECO:0000259" key="5">
    <source>
        <dbReference type="PROSITE" id="PS50893"/>
    </source>
</evidence>
<evidence type="ECO:0000256" key="1">
    <source>
        <dbReference type="ARBA" id="ARBA00005417"/>
    </source>
</evidence>
<dbReference type="STRING" id="1472767.AOX59_06375"/>
<dbReference type="PANTHER" id="PTHR43335">
    <property type="entry name" value="ABC TRANSPORTER, ATP-BINDING PROTEIN"/>
    <property type="match status" value="1"/>
</dbReference>
<dbReference type="GO" id="GO:0016887">
    <property type="term" value="F:ATP hydrolysis activity"/>
    <property type="evidence" value="ECO:0007669"/>
    <property type="project" value="InterPro"/>
</dbReference>
<dbReference type="Proteomes" id="UP000050331">
    <property type="component" value="Chromosome"/>
</dbReference>
<evidence type="ECO:0000313" key="7">
    <source>
        <dbReference type="Proteomes" id="UP000050331"/>
    </source>
</evidence>
<evidence type="ECO:0000256" key="3">
    <source>
        <dbReference type="ARBA" id="ARBA00022741"/>
    </source>
</evidence>
<sequence length="240" mass="26743">MDRKMAVNVENLIKTFNQQEVIKSCNMSVRRNSVYGFLGANGAGKTTVFKLLIGLLSPTAGRIEVLGMDSFKYREKLLRNIGSMIETPVFYEHLSCKANLEIHLSYMGMKDGNIDSVLKDVGLNVTGDKPVSQFSMGMRKRLGIARAIVHKPKILILDEPTNGLDPLGIRDMRSLFRSLADNNNMTILLSSHILSEVEHIADTIGVIADGTVVEEVDLNTIKNKYPDGLENYFFHVLRGK</sequence>
<reference evidence="6 7" key="1">
    <citation type="submission" date="2016-01" db="EMBL/GenBank/DDBJ databases">
        <title>Complete genome sequence of strain Lentibacillus amyloliquefaciens LAM0015T isolated from saline sediment.</title>
        <authorList>
            <person name="Wang J.-L."/>
            <person name="He M.-X."/>
        </authorList>
    </citation>
    <scope>NUCLEOTIDE SEQUENCE [LARGE SCALE GENOMIC DNA]</scope>
    <source>
        <strain evidence="6 7">LAM0015</strain>
    </source>
</reference>
<accession>A0A0U4EB90</accession>